<dbReference type="InterPro" id="IPR040350">
    <property type="entry name" value="TMEM272"/>
</dbReference>
<dbReference type="AlphaFoldDB" id="A0AAV6W243"/>
<gene>
    <name evidence="2" type="ORF">JTE90_012829</name>
</gene>
<proteinExistence type="predicted"/>
<feature type="transmembrane region" description="Helical" evidence="1">
    <location>
        <begin position="20"/>
        <end position="37"/>
    </location>
</feature>
<keyword evidence="1" id="KW-0472">Membrane</keyword>
<accession>A0AAV6W243</accession>
<evidence type="ECO:0000256" key="1">
    <source>
        <dbReference type="SAM" id="Phobius"/>
    </source>
</evidence>
<feature type="transmembrane region" description="Helical" evidence="1">
    <location>
        <begin position="82"/>
        <end position="103"/>
    </location>
</feature>
<reference evidence="2 3" key="1">
    <citation type="journal article" date="2022" name="Nat. Ecol. Evol.">
        <title>A masculinizing supergene underlies an exaggerated male reproductive morph in a spider.</title>
        <authorList>
            <person name="Hendrickx F."/>
            <person name="De Corte Z."/>
            <person name="Sonet G."/>
            <person name="Van Belleghem S.M."/>
            <person name="Kostlbacher S."/>
            <person name="Vangestel C."/>
        </authorList>
    </citation>
    <scope>NUCLEOTIDE SEQUENCE [LARGE SCALE GENOMIC DNA]</scope>
    <source>
        <strain evidence="2">W744_W776</strain>
    </source>
</reference>
<dbReference type="PANTHER" id="PTHR33444">
    <property type="entry name" value="SI:DKEY-19B23.12-RELATED"/>
    <property type="match status" value="1"/>
</dbReference>
<dbReference type="PANTHER" id="PTHR33444:SF2">
    <property type="entry name" value="MARVEL DOMAIN-CONTAINING PROTEIN"/>
    <property type="match status" value="1"/>
</dbReference>
<evidence type="ECO:0000313" key="3">
    <source>
        <dbReference type="Proteomes" id="UP000827092"/>
    </source>
</evidence>
<name>A0AAV6W243_9ARAC</name>
<feature type="transmembrane region" description="Helical" evidence="1">
    <location>
        <begin position="123"/>
        <end position="156"/>
    </location>
</feature>
<evidence type="ECO:0000313" key="2">
    <source>
        <dbReference type="EMBL" id="KAG8201770.1"/>
    </source>
</evidence>
<protein>
    <submittedName>
        <fullName evidence="2">Uncharacterized protein</fullName>
    </submittedName>
</protein>
<keyword evidence="1" id="KW-1133">Transmembrane helix</keyword>
<sequence length="159" mass="17762">MAKAVADSKKLMGSDRAGGGIPFLSIPMIVIGHLYLFDCKVQPYIPIFLLVTGYFSIFAFLLQVGRKHCTEEDGTCDKAVQFWYYLVSLFLLAWCIVGSVWVYSVEKVEYEDTTSGEYCNKTLYLFTWWILTITWGVLAVLVALSCCVGCFAACLATAE</sequence>
<organism evidence="2 3">
    <name type="scientific">Oedothorax gibbosus</name>
    <dbReference type="NCBI Taxonomy" id="931172"/>
    <lineage>
        <taxon>Eukaryota</taxon>
        <taxon>Metazoa</taxon>
        <taxon>Ecdysozoa</taxon>
        <taxon>Arthropoda</taxon>
        <taxon>Chelicerata</taxon>
        <taxon>Arachnida</taxon>
        <taxon>Araneae</taxon>
        <taxon>Araneomorphae</taxon>
        <taxon>Entelegynae</taxon>
        <taxon>Araneoidea</taxon>
        <taxon>Linyphiidae</taxon>
        <taxon>Erigoninae</taxon>
        <taxon>Oedothorax</taxon>
    </lineage>
</organism>
<feature type="transmembrane region" description="Helical" evidence="1">
    <location>
        <begin position="43"/>
        <end position="62"/>
    </location>
</feature>
<keyword evidence="3" id="KW-1185">Reference proteome</keyword>
<dbReference type="EMBL" id="JAFNEN010000003">
    <property type="protein sequence ID" value="KAG8201770.1"/>
    <property type="molecule type" value="Genomic_DNA"/>
</dbReference>
<keyword evidence="1" id="KW-0812">Transmembrane</keyword>
<dbReference type="Proteomes" id="UP000827092">
    <property type="component" value="Unassembled WGS sequence"/>
</dbReference>
<comment type="caution">
    <text evidence="2">The sequence shown here is derived from an EMBL/GenBank/DDBJ whole genome shotgun (WGS) entry which is preliminary data.</text>
</comment>